<proteinExistence type="predicted"/>
<evidence type="ECO:0000259" key="4">
    <source>
        <dbReference type="PROSITE" id="PS50887"/>
    </source>
</evidence>
<dbReference type="SUPFAM" id="SSF55073">
    <property type="entry name" value="Nucleotide cyclase"/>
    <property type="match status" value="1"/>
</dbReference>
<keyword evidence="6" id="KW-1185">Reference proteome</keyword>
<evidence type="ECO:0000313" key="5">
    <source>
        <dbReference type="EMBL" id="QCU89731.1"/>
    </source>
</evidence>
<gene>
    <name evidence="5" type="ORF">FE785_03290</name>
</gene>
<dbReference type="KEGG" id="thig:FE785_03290"/>
<dbReference type="InterPro" id="IPR000014">
    <property type="entry name" value="PAS"/>
</dbReference>
<dbReference type="NCBIfam" id="TIGR00254">
    <property type="entry name" value="GGDEF"/>
    <property type="match status" value="1"/>
</dbReference>
<accession>A0A4P9K4R7</accession>
<evidence type="ECO:0000313" key="6">
    <source>
        <dbReference type="Proteomes" id="UP000304864"/>
    </source>
</evidence>
<dbReference type="PANTHER" id="PTHR45138:SF9">
    <property type="entry name" value="DIGUANYLATE CYCLASE DGCM-RELATED"/>
    <property type="match status" value="1"/>
</dbReference>
<dbReference type="RefSeq" id="WP_138564380.1">
    <property type="nucleotide sequence ID" value="NZ_CP040602.1"/>
</dbReference>
<dbReference type="InterPro" id="IPR029787">
    <property type="entry name" value="Nucleotide_cyclase"/>
</dbReference>
<organism evidence="5 6">
    <name type="scientific">Thiomicrorhabdus sediminis</name>
    <dbReference type="NCBI Taxonomy" id="2580412"/>
    <lineage>
        <taxon>Bacteria</taxon>
        <taxon>Pseudomonadati</taxon>
        <taxon>Pseudomonadota</taxon>
        <taxon>Gammaproteobacteria</taxon>
        <taxon>Thiotrichales</taxon>
        <taxon>Piscirickettsiaceae</taxon>
        <taxon>Thiomicrorhabdus</taxon>
    </lineage>
</organism>
<dbReference type="SUPFAM" id="SSF55785">
    <property type="entry name" value="PYP-like sensor domain (PAS domain)"/>
    <property type="match status" value="1"/>
</dbReference>
<protein>
    <recommendedName>
        <fullName evidence="2">diguanylate cyclase</fullName>
        <ecNumber evidence="2">2.7.7.65</ecNumber>
    </recommendedName>
</protein>
<dbReference type="EMBL" id="CP040602">
    <property type="protein sequence ID" value="QCU89731.1"/>
    <property type="molecule type" value="Genomic_DNA"/>
</dbReference>
<dbReference type="Pfam" id="PF00990">
    <property type="entry name" value="GGDEF"/>
    <property type="match status" value="1"/>
</dbReference>
<sequence>MFSGNESDFFRLKIFIDKMDDGLIIEDEKADITLTNQAFCNIFDLSTSAEELIGTSYDDFAQNVKHLFKDPEGFVKVIADGLKPKEPVCDQLVEMTSGRYIEIDFTPAYDGDKFLGVVWMFKDLTRHYNKQMELKAISDEMLKQSLTDPLTGIGNRRFLDNKLAELYGYGDPLCIAVIDIDNFKSINDSQGHEAGDYILIHLVNYLMSSLRLSDLIGRMGGDELMIVMPKTTLEDAEKRMMEIHSSYNRPPSSIRQKVTFSAGLACTDRHEDLKSTIASADQALYEAKKYGRNKVVVSVL</sequence>
<feature type="domain" description="GGDEF" evidence="4">
    <location>
        <begin position="171"/>
        <end position="300"/>
    </location>
</feature>
<dbReference type="CDD" id="cd00130">
    <property type="entry name" value="PAS"/>
    <property type="match status" value="1"/>
</dbReference>
<evidence type="ECO:0000256" key="3">
    <source>
        <dbReference type="ARBA" id="ARBA00034247"/>
    </source>
</evidence>
<dbReference type="Pfam" id="PF00989">
    <property type="entry name" value="PAS"/>
    <property type="match status" value="1"/>
</dbReference>
<dbReference type="InterPro" id="IPR043128">
    <property type="entry name" value="Rev_trsase/Diguanyl_cyclase"/>
</dbReference>
<dbReference type="PROSITE" id="PS50887">
    <property type="entry name" value="GGDEF"/>
    <property type="match status" value="1"/>
</dbReference>
<dbReference type="InterPro" id="IPR013767">
    <property type="entry name" value="PAS_fold"/>
</dbReference>
<dbReference type="AlphaFoldDB" id="A0A4P9K4R7"/>
<dbReference type="Proteomes" id="UP000304864">
    <property type="component" value="Chromosome"/>
</dbReference>
<dbReference type="InterPro" id="IPR000160">
    <property type="entry name" value="GGDEF_dom"/>
</dbReference>
<dbReference type="SMART" id="SM00267">
    <property type="entry name" value="GGDEF"/>
    <property type="match status" value="1"/>
</dbReference>
<dbReference type="Gene3D" id="3.30.450.20">
    <property type="entry name" value="PAS domain"/>
    <property type="match status" value="1"/>
</dbReference>
<name>A0A4P9K4R7_9GAMM</name>
<dbReference type="CDD" id="cd01949">
    <property type="entry name" value="GGDEF"/>
    <property type="match status" value="1"/>
</dbReference>
<comment type="cofactor">
    <cofactor evidence="1">
        <name>Mg(2+)</name>
        <dbReference type="ChEBI" id="CHEBI:18420"/>
    </cofactor>
</comment>
<reference evidence="5 6" key="1">
    <citation type="submission" date="2019-05" db="EMBL/GenBank/DDBJ databases">
        <title>Thiomicrorhabdus sediminis sp. nov, a novel sulfur-oxidizing bacterium isolated from coastal sediment.</title>
        <authorList>
            <person name="Liu X."/>
        </authorList>
    </citation>
    <scope>NUCLEOTIDE SEQUENCE [LARGE SCALE GENOMIC DNA]</scope>
    <source>
        <strain evidence="5 6">G1</strain>
    </source>
</reference>
<evidence type="ECO:0000256" key="2">
    <source>
        <dbReference type="ARBA" id="ARBA00012528"/>
    </source>
</evidence>
<dbReference type="InterPro" id="IPR050469">
    <property type="entry name" value="Diguanylate_Cyclase"/>
</dbReference>
<dbReference type="GO" id="GO:0006355">
    <property type="term" value="P:regulation of DNA-templated transcription"/>
    <property type="evidence" value="ECO:0007669"/>
    <property type="project" value="InterPro"/>
</dbReference>
<dbReference type="FunFam" id="3.30.70.270:FF:000001">
    <property type="entry name" value="Diguanylate cyclase domain protein"/>
    <property type="match status" value="1"/>
</dbReference>
<dbReference type="EC" id="2.7.7.65" evidence="2"/>
<dbReference type="GO" id="GO:0052621">
    <property type="term" value="F:diguanylate cyclase activity"/>
    <property type="evidence" value="ECO:0007669"/>
    <property type="project" value="UniProtKB-EC"/>
</dbReference>
<comment type="catalytic activity">
    <reaction evidence="3">
        <text>2 GTP = 3',3'-c-di-GMP + 2 diphosphate</text>
        <dbReference type="Rhea" id="RHEA:24898"/>
        <dbReference type="ChEBI" id="CHEBI:33019"/>
        <dbReference type="ChEBI" id="CHEBI:37565"/>
        <dbReference type="ChEBI" id="CHEBI:58805"/>
        <dbReference type="EC" id="2.7.7.65"/>
    </reaction>
</comment>
<dbReference type="OrthoDB" id="92309at2"/>
<dbReference type="PANTHER" id="PTHR45138">
    <property type="entry name" value="REGULATORY COMPONENTS OF SENSORY TRANSDUCTION SYSTEM"/>
    <property type="match status" value="1"/>
</dbReference>
<dbReference type="InterPro" id="IPR035965">
    <property type="entry name" value="PAS-like_dom_sf"/>
</dbReference>
<dbReference type="Gene3D" id="3.30.70.270">
    <property type="match status" value="1"/>
</dbReference>
<evidence type="ECO:0000256" key="1">
    <source>
        <dbReference type="ARBA" id="ARBA00001946"/>
    </source>
</evidence>